<keyword evidence="4" id="KW-0539">Nucleus</keyword>
<dbReference type="PANTHER" id="PTHR45986">
    <property type="entry name" value="ZINC FINGER MATRIN-TYPE PROTEIN 2"/>
    <property type="match status" value="1"/>
</dbReference>
<name>A0A1E4TEU7_9ASCO</name>
<evidence type="ECO:0000256" key="1">
    <source>
        <dbReference type="ARBA" id="ARBA00022723"/>
    </source>
</evidence>
<dbReference type="GO" id="GO:0005681">
    <property type="term" value="C:spliceosomal complex"/>
    <property type="evidence" value="ECO:0007669"/>
    <property type="project" value="InterPro"/>
</dbReference>
<dbReference type="OrthoDB" id="30343at2759"/>
<evidence type="ECO:0000256" key="4">
    <source>
        <dbReference type="ARBA" id="ARBA00023242"/>
    </source>
</evidence>
<dbReference type="GO" id="GO:0000398">
    <property type="term" value="P:mRNA splicing, via spliceosome"/>
    <property type="evidence" value="ECO:0007669"/>
    <property type="project" value="InterPro"/>
</dbReference>
<evidence type="ECO:0000313" key="6">
    <source>
        <dbReference type="EMBL" id="ODV90290.1"/>
    </source>
</evidence>
<evidence type="ECO:0000256" key="3">
    <source>
        <dbReference type="ARBA" id="ARBA00022833"/>
    </source>
</evidence>
<proteinExistence type="predicted"/>
<dbReference type="SUPFAM" id="SSF57667">
    <property type="entry name" value="beta-beta-alpha zinc fingers"/>
    <property type="match status" value="1"/>
</dbReference>
<dbReference type="AlphaFoldDB" id="A0A1E4TEU7"/>
<dbReference type="GO" id="GO:0008270">
    <property type="term" value="F:zinc ion binding"/>
    <property type="evidence" value="ECO:0007669"/>
    <property type="project" value="UniProtKB-KW"/>
</dbReference>
<dbReference type="InterPro" id="IPR040107">
    <property type="entry name" value="Snu23"/>
</dbReference>
<evidence type="ECO:0008006" key="8">
    <source>
        <dbReference type="Google" id="ProtNLM"/>
    </source>
</evidence>
<keyword evidence="2" id="KW-0863">Zinc-finger</keyword>
<evidence type="ECO:0000256" key="2">
    <source>
        <dbReference type="ARBA" id="ARBA00022771"/>
    </source>
</evidence>
<reference evidence="7" key="1">
    <citation type="submission" date="2016-02" db="EMBL/GenBank/DDBJ databases">
        <title>Comparative genomics of biotechnologically important yeasts.</title>
        <authorList>
            <consortium name="DOE Joint Genome Institute"/>
            <person name="Riley R."/>
            <person name="Haridas S."/>
            <person name="Wolfe K.H."/>
            <person name="Lopes M.R."/>
            <person name="Hittinger C.T."/>
            <person name="Goker M."/>
            <person name="Salamov A."/>
            <person name="Wisecaver J."/>
            <person name="Long T.M."/>
            <person name="Aerts A.L."/>
            <person name="Barry K."/>
            <person name="Choi C."/>
            <person name="Clum A."/>
            <person name="Coughlan A.Y."/>
            <person name="Deshpande S."/>
            <person name="Douglass A.P."/>
            <person name="Hanson S.J."/>
            <person name="Klenk H.-P."/>
            <person name="Labutti K."/>
            <person name="Lapidus A."/>
            <person name="Lindquist E."/>
            <person name="Lipzen A."/>
            <person name="Meier-Kolthoff J.P."/>
            <person name="Ohm R.A."/>
            <person name="Otillar R.P."/>
            <person name="Pangilinan J."/>
            <person name="Peng Y."/>
            <person name="Rokas A."/>
            <person name="Rosa C.A."/>
            <person name="Scheuner C."/>
            <person name="Sibirny A.A."/>
            <person name="Slot J.C."/>
            <person name="Stielow J.B."/>
            <person name="Sun H."/>
            <person name="Kurtzman C.P."/>
            <person name="Blackwell M."/>
            <person name="Jeffries T.W."/>
            <person name="Grigoriev I.V."/>
        </authorList>
    </citation>
    <scope>NUCLEOTIDE SEQUENCE [LARGE SCALE GENOMIC DNA]</scope>
    <source>
        <strain evidence="7">NRRL Y-17796</strain>
    </source>
</reference>
<dbReference type="Proteomes" id="UP000095023">
    <property type="component" value="Unassembled WGS sequence"/>
</dbReference>
<sequence length="117" mass="14006">MSLNLLGDRPGYHCSACRVTYHDSLRWIDHCNSRSHLKAIGQEHVLAYDRTATLEEVRKRIHELAEMQKPKNESYDLRKNIATKEEAIEEEKARKREDRRIRRRQERAAKRYNEDSE</sequence>
<protein>
    <recommendedName>
        <fullName evidence="8">U1-type domain-containing protein</fullName>
    </recommendedName>
</protein>
<evidence type="ECO:0000256" key="5">
    <source>
        <dbReference type="SAM" id="MobiDB-lite"/>
    </source>
</evidence>
<dbReference type="InterPro" id="IPR036236">
    <property type="entry name" value="Znf_C2H2_sf"/>
</dbReference>
<gene>
    <name evidence="6" type="ORF">CANCADRAFT_2022</name>
</gene>
<feature type="region of interest" description="Disordered" evidence="5">
    <location>
        <begin position="68"/>
        <end position="117"/>
    </location>
</feature>
<accession>A0A1E4TEU7</accession>
<evidence type="ECO:0000313" key="7">
    <source>
        <dbReference type="Proteomes" id="UP000095023"/>
    </source>
</evidence>
<dbReference type="PANTHER" id="PTHR45986:SF1">
    <property type="entry name" value="ZINC FINGER MATRIN-TYPE PROTEIN 2"/>
    <property type="match status" value="1"/>
</dbReference>
<organism evidence="6 7">
    <name type="scientific">Tortispora caseinolytica NRRL Y-17796</name>
    <dbReference type="NCBI Taxonomy" id="767744"/>
    <lineage>
        <taxon>Eukaryota</taxon>
        <taxon>Fungi</taxon>
        <taxon>Dikarya</taxon>
        <taxon>Ascomycota</taxon>
        <taxon>Saccharomycotina</taxon>
        <taxon>Trigonopsidomycetes</taxon>
        <taxon>Trigonopsidales</taxon>
        <taxon>Trigonopsidaceae</taxon>
        <taxon>Tortispora</taxon>
    </lineage>
</organism>
<keyword evidence="1" id="KW-0479">Metal-binding</keyword>
<dbReference type="GO" id="GO:0046540">
    <property type="term" value="C:U4/U6 x U5 tri-snRNP complex"/>
    <property type="evidence" value="ECO:0007669"/>
    <property type="project" value="TreeGrafter"/>
</dbReference>
<dbReference type="EMBL" id="KV453842">
    <property type="protein sequence ID" value="ODV90290.1"/>
    <property type="molecule type" value="Genomic_DNA"/>
</dbReference>
<keyword evidence="7" id="KW-1185">Reference proteome</keyword>
<keyword evidence="3" id="KW-0862">Zinc</keyword>